<dbReference type="InterPro" id="IPR028994">
    <property type="entry name" value="Integrin_alpha_N"/>
</dbReference>
<dbReference type="PANTHER" id="PTHR46580">
    <property type="entry name" value="SENSOR KINASE-RELATED"/>
    <property type="match status" value="1"/>
</dbReference>
<accession>A0A369QLB0</accession>
<dbReference type="Pfam" id="PF13517">
    <property type="entry name" value="FG-GAP_3"/>
    <property type="match status" value="1"/>
</dbReference>
<name>A0A369QLB0_9BACT</name>
<dbReference type="Proteomes" id="UP000253919">
    <property type="component" value="Unassembled WGS sequence"/>
</dbReference>
<sequence length="282" mass="31469">MLDVNKDTWPDLIIAGEWMPITVILNQQGILKKSEKAVLGPGTTGWWNRLALEDLDKDGDQDLVAGNFGQNTQLKPTEKEPVTIVYGDFDQNEAIDPFLCYYIQGKSYPLVSRDEALNQMIPLRKKFTSYRAYANATITDILTPEQQQQAQTLQAATFQSVILENKGDGTFAMQELPLEAQFAPVYAIALVDVDHDGFKDIILGGNQSYTRLKIGKMDANYGMVLRNQGKLKFTYVPQWQSGLQVKGDVRDIAVIKKGSSTLLLFGRNNQSTQGYILNIPGL</sequence>
<keyword evidence="1" id="KW-0732">Signal</keyword>
<evidence type="ECO:0000313" key="2">
    <source>
        <dbReference type="EMBL" id="RDC63629.1"/>
    </source>
</evidence>
<evidence type="ECO:0008006" key="4">
    <source>
        <dbReference type="Google" id="ProtNLM"/>
    </source>
</evidence>
<protein>
    <recommendedName>
        <fullName evidence="4">ASPIC/UnbV domain-containing protein</fullName>
    </recommendedName>
</protein>
<dbReference type="SUPFAM" id="SSF69318">
    <property type="entry name" value="Integrin alpha N-terminal domain"/>
    <property type="match status" value="1"/>
</dbReference>
<evidence type="ECO:0000313" key="3">
    <source>
        <dbReference type="Proteomes" id="UP000253919"/>
    </source>
</evidence>
<gene>
    <name evidence="2" type="ORF">AHMF7616_02234</name>
</gene>
<dbReference type="RefSeq" id="WP_158546143.1">
    <property type="nucleotide sequence ID" value="NZ_QASA01000001.1"/>
</dbReference>
<dbReference type="EMBL" id="QASA01000001">
    <property type="protein sequence ID" value="RDC63629.1"/>
    <property type="molecule type" value="Genomic_DNA"/>
</dbReference>
<reference evidence="2 3" key="1">
    <citation type="submission" date="2018-04" db="EMBL/GenBank/DDBJ databases">
        <title>Adhaeribacter sp. HMF7616 genome sequencing and assembly.</title>
        <authorList>
            <person name="Kang H."/>
            <person name="Kang J."/>
            <person name="Cha I."/>
            <person name="Kim H."/>
            <person name="Joh K."/>
        </authorList>
    </citation>
    <scope>NUCLEOTIDE SEQUENCE [LARGE SCALE GENOMIC DNA]</scope>
    <source>
        <strain evidence="2 3">HMF7616</strain>
    </source>
</reference>
<dbReference type="AlphaFoldDB" id="A0A369QLB0"/>
<dbReference type="InterPro" id="IPR013517">
    <property type="entry name" value="FG-GAP"/>
</dbReference>
<evidence type="ECO:0000256" key="1">
    <source>
        <dbReference type="ARBA" id="ARBA00022729"/>
    </source>
</evidence>
<dbReference type="OrthoDB" id="1488345at2"/>
<organism evidence="2 3">
    <name type="scientific">Adhaeribacter pallidiroseus</name>
    <dbReference type="NCBI Taxonomy" id="2072847"/>
    <lineage>
        <taxon>Bacteria</taxon>
        <taxon>Pseudomonadati</taxon>
        <taxon>Bacteroidota</taxon>
        <taxon>Cytophagia</taxon>
        <taxon>Cytophagales</taxon>
        <taxon>Hymenobacteraceae</taxon>
        <taxon>Adhaeribacter</taxon>
    </lineage>
</organism>
<keyword evidence="3" id="KW-1185">Reference proteome</keyword>
<comment type="caution">
    <text evidence="2">The sequence shown here is derived from an EMBL/GenBank/DDBJ whole genome shotgun (WGS) entry which is preliminary data.</text>
</comment>
<proteinExistence type="predicted"/>